<feature type="region of interest" description="Disordered" evidence="3">
    <location>
        <begin position="645"/>
        <end position="670"/>
    </location>
</feature>
<keyword evidence="5" id="KW-1185">Reference proteome</keyword>
<dbReference type="PANTHER" id="PTHR12187">
    <property type="entry name" value="AGAP000124-PA"/>
    <property type="match status" value="1"/>
</dbReference>
<dbReference type="GO" id="GO:0016316">
    <property type="term" value="F:phosphatidylinositol-3,4-bisphosphate 4-phosphatase activity"/>
    <property type="evidence" value="ECO:0007669"/>
    <property type="project" value="InterPro"/>
</dbReference>
<feature type="compositionally biased region" description="Basic and acidic residues" evidence="3">
    <location>
        <begin position="73"/>
        <end position="84"/>
    </location>
</feature>
<feature type="region of interest" description="Disordered" evidence="3">
    <location>
        <begin position="982"/>
        <end position="1011"/>
    </location>
</feature>
<feature type="compositionally biased region" description="Polar residues" evidence="3">
    <location>
        <begin position="982"/>
        <end position="996"/>
    </location>
</feature>
<dbReference type="Proteomes" id="UP000000759">
    <property type="component" value="Chromosome 24"/>
</dbReference>
<sequence length="1200" mass="130690">MASSSLPTTKVVSGHSGFHAYSPISTLERQYAGSPRVFLFVKINANCCFPGGVEAILKVKNNALSTLSTQRDGSYEENSRERTGSDYSDPNANWDPFSFLSDHSEDASANGSALADGSTAANKKGPNLGRFLKKVAKSTTQSLERGFHNIAIRADQGRNADLMVLGLYDEQDGLLHMTESQPLPDDHARLSGVRFLVPLILPAHVDGNNRVVIKLWIRSGAAFLQGTKSARSYLIGSVHLSAARLRSIGTSGAFLDCNVQSTLVADGQLNICVVPDLKFSPLGGRGWSLADPDANTAYQSHSSLFNLPLDMSYGFTFPPRPHACLVASERAVESTVVLPIAAAFATLASQAAQVSLHHAVTVRDRVFYIRHDSAVGEYADVNVGIGVLQTDPEMLAHTTPFVSASWQRADSIFDVELLHPTKVPTASSQPTDFRPAIAFRFFPKPSRTRILPALLHANGGRLPNCGFMLGSLRLLIVIPKPRSTNGTIPENSYGGPASSLAPPDQEVWECMISLDSHVLQASGGNSVSLYPVHHVPSRRVMGTICLSLSLQMQQGPTVPTEAIPARGGLVSLVGMDAMMDHVSPSLDFDPQPTSLEPAFQRREQQLATMGVFATHAYVDQHVKNTRSTDVLIIQERANQYQAALTMKRSGKKPPTHEDRSPKPFRPSSSRPEILLSGIPFNCHTATLALNLTDPEQPRDSNMTGALFYDVTCGAPADHARGFGNVFPSKKDTTTFVNTGLTSPIGIVTGGLRRIESRRQELAKLVYDLQTTLTMNVQNYFGKERQQKNFVNHVTSSCSELQDLRWQLFEAIQALHHVTWHCAVRRASVFPQALGLAVTSYMASLSDSNKYQSTWPDAWAQHGYLVSFEGLLSAAGKELGMIEDASVGIGMLNRVQIQIQSDDGSSNKDRTPVPHSPYLKWLTFSAIGDGARTEYVLKLGVLPSYFNERIPNSLKGGTMVRLYPLLFEVGVDIRQWGANTGSSVKSQISSRSTNSTFAPEEMTKEPTGGLLDEEDDDVGVSDDDVLVQLNYEAFQKMNTYAFSIFPVSAEQGGQPRTHPQLETLYQHIVSSAGKMNHDILDEAASLSKQLGGGGVVFCKSGKDRTAMHITYKQAQFACQFRQRHPLPDQNASLPDTTLADAMMMRVYGTRLPICEKNVGQSKYAFNSLQVKFMPDALKPPMNTLAGFLKGGKVFAGGGIES</sequence>
<dbReference type="OrthoDB" id="159395at2759"/>
<feature type="region of interest" description="Disordered" evidence="3">
    <location>
        <begin position="67"/>
        <end position="91"/>
    </location>
</feature>
<evidence type="ECO:0000313" key="4">
    <source>
        <dbReference type="EMBL" id="EEC43953.1"/>
    </source>
</evidence>
<dbReference type="AlphaFoldDB" id="B7GBM7"/>
<dbReference type="KEGG" id="pti:PHATRDRAFT_49710"/>
<dbReference type="InParanoid" id="B7GBM7"/>
<organism evidence="4 5">
    <name type="scientific">Phaeodactylum tricornutum (strain CCAP 1055/1)</name>
    <dbReference type="NCBI Taxonomy" id="556484"/>
    <lineage>
        <taxon>Eukaryota</taxon>
        <taxon>Sar</taxon>
        <taxon>Stramenopiles</taxon>
        <taxon>Ochrophyta</taxon>
        <taxon>Bacillariophyta</taxon>
        <taxon>Bacillariophyceae</taxon>
        <taxon>Bacillariophycidae</taxon>
        <taxon>Naviculales</taxon>
        <taxon>Phaeodactylaceae</taxon>
        <taxon>Phaeodactylum</taxon>
    </lineage>
</organism>
<dbReference type="EMBL" id="CM000626">
    <property type="protein sequence ID" value="EEC43953.1"/>
    <property type="molecule type" value="Genomic_DNA"/>
</dbReference>
<reference evidence="5" key="2">
    <citation type="submission" date="2008-08" db="EMBL/GenBank/DDBJ databases">
        <authorList>
            <consortium name="Diatom Consortium"/>
            <person name="Grigoriev I."/>
            <person name="Grimwood J."/>
            <person name="Kuo A."/>
            <person name="Otillar R.P."/>
            <person name="Salamov A."/>
            <person name="Detter J.C."/>
            <person name="Lindquist E."/>
            <person name="Shapiro H."/>
            <person name="Lucas S."/>
            <person name="Glavina del Rio T."/>
            <person name="Pitluck S."/>
            <person name="Rokhsar D."/>
            <person name="Bowler C."/>
        </authorList>
    </citation>
    <scope>GENOME REANNOTATION</scope>
    <source>
        <strain evidence="5">CCAP 1055/1</strain>
    </source>
</reference>
<dbReference type="PaxDb" id="2850-Phatr49710"/>
<dbReference type="InterPro" id="IPR039034">
    <property type="entry name" value="INPP4"/>
</dbReference>
<keyword evidence="2" id="KW-0443">Lipid metabolism</keyword>
<dbReference type="eggNOG" id="KOG4428">
    <property type="taxonomic scope" value="Eukaryota"/>
</dbReference>
<proteinExistence type="predicted"/>
<keyword evidence="1" id="KW-0378">Hydrolase</keyword>
<gene>
    <name evidence="4" type="ORF">PHATRDRAFT_49710</name>
</gene>
<evidence type="ECO:0000313" key="5">
    <source>
        <dbReference type="Proteomes" id="UP000000759"/>
    </source>
</evidence>
<dbReference type="GeneID" id="7198395"/>
<dbReference type="RefSeq" id="XP_002184554.1">
    <property type="nucleotide sequence ID" value="XM_002184518.1"/>
</dbReference>
<dbReference type="GO" id="GO:0005737">
    <property type="term" value="C:cytoplasm"/>
    <property type="evidence" value="ECO:0007669"/>
    <property type="project" value="TreeGrafter"/>
</dbReference>
<dbReference type="PANTHER" id="PTHR12187:SF11">
    <property type="entry name" value="PHOSPHATIDYLINOSITOL-3,4-BISPHOSPHATE 4-PHOSPHATASE"/>
    <property type="match status" value="1"/>
</dbReference>
<reference evidence="4 5" key="1">
    <citation type="journal article" date="2008" name="Nature">
        <title>The Phaeodactylum genome reveals the evolutionary history of diatom genomes.</title>
        <authorList>
            <person name="Bowler C."/>
            <person name="Allen A.E."/>
            <person name="Badger J.H."/>
            <person name="Grimwood J."/>
            <person name="Jabbari K."/>
            <person name="Kuo A."/>
            <person name="Maheswari U."/>
            <person name="Martens C."/>
            <person name="Maumus F."/>
            <person name="Otillar R.P."/>
            <person name="Rayko E."/>
            <person name="Salamov A."/>
            <person name="Vandepoele K."/>
            <person name="Beszteri B."/>
            <person name="Gruber A."/>
            <person name="Heijde M."/>
            <person name="Katinka M."/>
            <person name="Mock T."/>
            <person name="Valentin K."/>
            <person name="Verret F."/>
            <person name="Berges J.A."/>
            <person name="Brownlee C."/>
            <person name="Cadoret J.P."/>
            <person name="Chiovitti A."/>
            <person name="Choi C.J."/>
            <person name="Coesel S."/>
            <person name="De Martino A."/>
            <person name="Detter J.C."/>
            <person name="Durkin C."/>
            <person name="Falciatore A."/>
            <person name="Fournet J."/>
            <person name="Haruta M."/>
            <person name="Huysman M.J."/>
            <person name="Jenkins B.D."/>
            <person name="Jiroutova K."/>
            <person name="Jorgensen R.E."/>
            <person name="Joubert Y."/>
            <person name="Kaplan A."/>
            <person name="Kroger N."/>
            <person name="Kroth P.G."/>
            <person name="La Roche J."/>
            <person name="Lindquist E."/>
            <person name="Lommer M."/>
            <person name="Martin-Jezequel V."/>
            <person name="Lopez P.J."/>
            <person name="Lucas S."/>
            <person name="Mangogna M."/>
            <person name="McGinnis K."/>
            <person name="Medlin L.K."/>
            <person name="Montsant A."/>
            <person name="Oudot-Le Secq M.P."/>
            <person name="Napoli C."/>
            <person name="Obornik M."/>
            <person name="Parker M.S."/>
            <person name="Petit J.L."/>
            <person name="Porcel B.M."/>
            <person name="Poulsen N."/>
            <person name="Robison M."/>
            <person name="Rychlewski L."/>
            <person name="Rynearson T.A."/>
            <person name="Schmutz J."/>
            <person name="Shapiro H."/>
            <person name="Siaut M."/>
            <person name="Stanley M."/>
            <person name="Sussman M.R."/>
            <person name="Taylor A.R."/>
            <person name="Vardi A."/>
            <person name="von Dassow P."/>
            <person name="Vyverman W."/>
            <person name="Willis A."/>
            <person name="Wyrwicz L.S."/>
            <person name="Rokhsar D.S."/>
            <person name="Weissenbach J."/>
            <person name="Armbrust E.V."/>
            <person name="Green B.R."/>
            <person name="Van de Peer Y."/>
            <person name="Grigoriev I.V."/>
        </authorList>
    </citation>
    <scope>NUCLEOTIDE SEQUENCE [LARGE SCALE GENOMIC DNA]</scope>
    <source>
        <strain evidence="4 5">CCAP 1055/1</strain>
    </source>
</reference>
<evidence type="ECO:0000256" key="3">
    <source>
        <dbReference type="SAM" id="MobiDB-lite"/>
    </source>
</evidence>
<dbReference type="HOGENOM" id="CLU_270903_0_0_1"/>
<protein>
    <submittedName>
        <fullName evidence="4">Uncharacterized protein</fullName>
    </submittedName>
</protein>
<accession>B7GBM7</accession>
<dbReference type="OMA" id="KINANCC"/>
<evidence type="ECO:0000256" key="2">
    <source>
        <dbReference type="ARBA" id="ARBA00023098"/>
    </source>
</evidence>
<evidence type="ECO:0000256" key="1">
    <source>
        <dbReference type="ARBA" id="ARBA00022801"/>
    </source>
</evidence>
<name>B7GBM7_PHATC</name>